<feature type="region of interest" description="Disordered" evidence="2">
    <location>
        <begin position="274"/>
        <end position="294"/>
    </location>
</feature>
<dbReference type="AlphaFoldDB" id="A0A814VLX6"/>
<dbReference type="InterPro" id="IPR000697">
    <property type="entry name" value="WH1/EVH1_dom"/>
</dbReference>
<evidence type="ECO:0000313" key="4">
    <source>
        <dbReference type="EMBL" id="CAF1188955.1"/>
    </source>
</evidence>
<feature type="compositionally biased region" description="Low complexity" evidence="2">
    <location>
        <begin position="279"/>
        <end position="289"/>
    </location>
</feature>
<name>A0A814VLX6_ADIRI</name>
<proteinExistence type="predicted"/>
<dbReference type="Gene3D" id="2.30.29.30">
    <property type="entry name" value="Pleckstrin-homology domain (PH domain)/Phosphotyrosine-binding domain (PTB)"/>
    <property type="match status" value="1"/>
</dbReference>
<protein>
    <recommendedName>
        <fullName evidence="3">WH1 domain-containing protein</fullName>
    </recommendedName>
</protein>
<feature type="domain" description="WH1" evidence="3">
    <location>
        <begin position="5"/>
        <end position="117"/>
    </location>
</feature>
<dbReference type="PROSITE" id="PS50229">
    <property type="entry name" value="WH1"/>
    <property type="match status" value="1"/>
</dbReference>
<dbReference type="Pfam" id="PF00568">
    <property type="entry name" value="WH1"/>
    <property type="match status" value="1"/>
</dbReference>
<dbReference type="SUPFAM" id="SSF50729">
    <property type="entry name" value="PH domain-like"/>
    <property type="match status" value="1"/>
</dbReference>
<dbReference type="EMBL" id="CAJNOR010001720">
    <property type="protein sequence ID" value="CAF1188955.1"/>
    <property type="molecule type" value="Genomic_DNA"/>
</dbReference>
<evidence type="ECO:0000313" key="5">
    <source>
        <dbReference type="Proteomes" id="UP000663828"/>
    </source>
</evidence>
<evidence type="ECO:0000256" key="2">
    <source>
        <dbReference type="SAM" id="MobiDB-lite"/>
    </source>
</evidence>
<dbReference type="SMART" id="SM00461">
    <property type="entry name" value="WH1"/>
    <property type="match status" value="1"/>
</dbReference>
<feature type="coiled-coil region" evidence="1">
    <location>
        <begin position="154"/>
        <end position="272"/>
    </location>
</feature>
<comment type="caution">
    <text evidence="4">The sequence shown here is derived from an EMBL/GenBank/DDBJ whole genome shotgun (WGS) entry which is preliminary data.</text>
</comment>
<sequence>MHLNTNMGVQAPLYTCKAIIFQVDPETRKSWNQLSTGAVNVQIFYDSVKNVYRIISVDGSKILINTVITSRMNFTKTSEKFCQWVDSKANQVYGLGFANEFELTRFINKFITIKEASRNTVRSHSLNVRRISRAMNFNETSLVIVAIYFSSNNAKVWQEELEILRNNNTKLTTALQESHANVEEWKRQLQFYREECSRLRQMICTPHSSDHEQVNDAKETKNRLNDIEFHNKQQEQKISQLESQIQRYTMQINSLKDRLSRSETINQDLRSQLHQRTVSNSASSRTPSRSPHRNLQQLSRLRDIFETKSNDFNQTISAQCQDLQRLCSQITQVISEF</sequence>
<keyword evidence="5" id="KW-1185">Reference proteome</keyword>
<accession>A0A814VLX6</accession>
<keyword evidence="1" id="KW-0175">Coiled coil</keyword>
<reference evidence="4" key="1">
    <citation type="submission" date="2021-02" db="EMBL/GenBank/DDBJ databases">
        <authorList>
            <person name="Nowell W R."/>
        </authorList>
    </citation>
    <scope>NUCLEOTIDE SEQUENCE</scope>
</reference>
<dbReference type="InterPro" id="IPR045027">
    <property type="entry name" value="Homer"/>
</dbReference>
<gene>
    <name evidence="4" type="ORF">XAT740_LOCUS23002</name>
</gene>
<evidence type="ECO:0000256" key="1">
    <source>
        <dbReference type="SAM" id="Coils"/>
    </source>
</evidence>
<dbReference type="InterPro" id="IPR011993">
    <property type="entry name" value="PH-like_dom_sf"/>
</dbReference>
<dbReference type="PANTHER" id="PTHR10918">
    <property type="entry name" value="HOMER"/>
    <property type="match status" value="1"/>
</dbReference>
<organism evidence="4 5">
    <name type="scientific">Adineta ricciae</name>
    <name type="common">Rotifer</name>
    <dbReference type="NCBI Taxonomy" id="249248"/>
    <lineage>
        <taxon>Eukaryota</taxon>
        <taxon>Metazoa</taxon>
        <taxon>Spiralia</taxon>
        <taxon>Gnathifera</taxon>
        <taxon>Rotifera</taxon>
        <taxon>Eurotatoria</taxon>
        <taxon>Bdelloidea</taxon>
        <taxon>Adinetida</taxon>
        <taxon>Adinetidae</taxon>
        <taxon>Adineta</taxon>
    </lineage>
</organism>
<dbReference type="GO" id="GO:0035256">
    <property type="term" value="F:G protein-coupled glutamate receptor binding"/>
    <property type="evidence" value="ECO:0007669"/>
    <property type="project" value="InterPro"/>
</dbReference>
<dbReference type="Proteomes" id="UP000663828">
    <property type="component" value="Unassembled WGS sequence"/>
</dbReference>
<evidence type="ECO:0000259" key="3">
    <source>
        <dbReference type="PROSITE" id="PS50229"/>
    </source>
</evidence>